<evidence type="ECO:0000256" key="6">
    <source>
        <dbReference type="ARBA" id="ARBA00022777"/>
    </source>
</evidence>
<dbReference type="Proteomes" id="UP000198755">
    <property type="component" value="Unassembled WGS sequence"/>
</dbReference>
<evidence type="ECO:0000256" key="4">
    <source>
        <dbReference type="ARBA" id="ARBA00022679"/>
    </source>
</evidence>
<dbReference type="AlphaFoldDB" id="A0A1I4B7S9"/>
<dbReference type="PANTHER" id="PTHR41523">
    <property type="entry name" value="TWO-COMPONENT SYSTEM SENSOR PROTEIN"/>
    <property type="match status" value="1"/>
</dbReference>
<comment type="catalytic activity">
    <reaction evidence="1">
        <text>ATP + protein L-histidine = ADP + protein N-phospho-L-histidine.</text>
        <dbReference type="EC" id="2.7.13.3"/>
    </reaction>
</comment>
<evidence type="ECO:0000313" key="9">
    <source>
        <dbReference type="EMBL" id="SFK64430.1"/>
    </source>
</evidence>
<dbReference type="SMART" id="SM00387">
    <property type="entry name" value="HATPase_c"/>
    <property type="match status" value="1"/>
</dbReference>
<dbReference type="Gene3D" id="3.30.565.10">
    <property type="entry name" value="Histidine kinase-like ATPase, C-terminal domain"/>
    <property type="match status" value="1"/>
</dbReference>
<keyword evidence="3" id="KW-0597">Phosphoprotein</keyword>
<evidence type="ECO:0000256" key="2">
    <source>
        <dbReference type="ARBA" id="ARBA00012438"/>
    </source>
</evidence>
<accession>A0A1I4B7S9</accession>
<name>A0A1I4B7S9_9HYPH</name>
<dbReference type="EMBL" id="FOSN01000013">
    <property type="protein sequence ID" value="SFK64430.1"/>
    <property type="molecule type" value="Genomic_DNA"/>
</dbReference>
<organism evidence="9 10">
    <name type="scientific">Methylocapsa palsarum</name>
    <dbReference type="NCBI Taxonomy" id="1612308"/>
    <lineage>
        <taxon>Bacteria</taxon>
        <taxon>Pseudomonadati</taxon>
        <taxon>Pseudomonadota</taxon>
        <taxon>Alphaproteobacteria</taxon>
        <taxon>Hyphomicrobiales</taxon>
        <taxon>Beijerinckiaceae</taxon>
        <taxon>Methylocapsa</taxon>
    </lineage>
</organism>
<reference evidence="9 10" key="1">
    <citation type="submission" date="2016-10" db="EMBL/GenBank/DDBJ databases">
        <authorList>
            <person name="de Groot N.N."/>
        </authorList>
    </citation>
    <scope>NUCLEOTIDE SEQUENCE [LARGE SCALE GENOMIC DNA]</scope>
    <source>
        <strain evidence="9 10">NE2</strain>
    </source>
</reference>
<dbReference type="OrthoDB" id="9767435at2"/>
<evidence type="ECO:0000256" key="3">
    <source>
        <dbReference type="ARBA" id="ARBA00022553"/>
    </source>
</evidence>
<keyword evidence="10" id="KW-1185">Reference proteome</keyword>
<keyword evidence="7" id="KW-0067">ATP-binding</keyword>
<dbReference type="GO" id="GO:0005524">
    <property type="term" value="F:ATP binding"/>
    <property type="evidence" value="ECO:0007669"/>
    <property type="project" value="UniProtKB-KW"/>
</dbReference>
<sequence length="264" mass="29074">MAFEMTMVQFLSCSDRHTDLTSQGPALCVAAGYKTLCTPLQSMEIRLREGLYREETLRRETDALIGRYEILRQESEHRFLNGLQMIISLLSLQSRSAENVGTAAQLNVAANRVASIARVHRRLHYLDNVPTVAFRPFLEDLGRDFTALLSCPGCPDRAIVVEAIEVELPTATGIPLGFVVSELITNAAKYGKGSITIRLELHFQKGYALSVSDDGPAFSEATDTTSQKGLGMNIIRSLVESIGGELLTNRATKNECTQYVVLFS</sequence>
<dbReference type="Pfam" id="PF02518">
    <property type="entry name" value="HATPase_c"/>
    <property type="match status" value="1"/>
</dbReference>
<protein>
    <recommendedName>
        <fullName evidence="2">histidine kinase</fullName>
        <ecNumber evidence="2">2.7.13.3</ecNumber>
    </recommendedName>
</protein>
<evidence type="ECO:0000259" key="8">
    <source>
        <dbReference type="SMART" id="SM00387"/>
    </source>
</evidence>
<keyword evidence="6 9" id="KW-0418">Kinase</keyword>
<dbReference type="EC" id="2.7.13.3" evidence="2"/>
<gene>
    <name evidence="9" type="ORF">SAMN05444581_11371</name>
</gene>
<dbReference type="InterPro" id="IPR003594">
    <property type="entry name" value="HATPase_dom"/>
</dbReference>
<evidence type="ECO:0000256" key="5">
    <source>
        <dbReference type="ARBA" id="ARBA00022741"/>
    </source>
</evidence>
<dbReference type="InterPro" id="IPR011495">
    <property type="entry name" value="Sig_transdc_His_kin_sub2_dim/P"/>
</dbReference>
<proteinExistence type="predicted"/>
<evidence type="ECO:0000256" key="1">
    <source>
        <dbReference type="ARBA" id="ARBA00000085"/>
    </source>
</evidence>
<dbReference type="GO" id="GO:0004673">
    <property type="term" value="F:protein histidine kinase activity"/>
    <property type="evidence" value="ECO:0007669"/>
    <property type="project" value="UniProtKB-EC"/>
</dbReference>
<feature type="domain" description="Histidine kinase/HSP90-like ATPase" evidence="8">
    <location>
        <begin position="171"/>
        <end position="264"/>
    </location>
</feature>
<dbReference type="SUPFAM" id="SSF55874">
    <property type="entry name" value="ATPase domain of HSP90 chaperone/DNA topoisomerase II/histidine kinase"/>
    <property type="match status" value="1"/>
</dbReference>
<evidence type="ECO:0000256" key="7">
    <source>
        <dbReference type="ARBA" id="ARBA00022840"/>
    </source>
</evidence>
<dbReference type="STRING" id="1612308.SAMN05444581_11371"/>
<dbReference type="InterPro" id="IPR036890">
    <property type="entry name" value="HATPase_C_sf"/>
</dbReference>
<keyword evidence="5" id="KW-0547">Nucleotide-binding</keyword>
<keyword evidence="4" id="KW-0808">Transferase</keyword>
<dbReference type="PANTHER" id="PTHR41523:SF8">
    <property type="entry name" value="ETHYLENE RESPONSE SENSOR PROTEIN"/>
    <property type="match status" value="1"/>
</dbReference>
<evidence type="ECO:0000313" key="10">
    <source>
        <dbReference type="Proteomes" id="UP000198755"/>
    </source>
</evidence>
<dbReference type="Pfam" id="PF07568">
    <property type="entry name" value="HisKA_2"/>
    <property type="match status" value="1"/>
</dbReference>